<keyword evidence="9" id="KW-1185">Reference proteome</keyword>
<gene>
    <name evidence="8" type="ORF">DN745_01335</name>
</gene>
<dbReference type="KEGG" id="bsed:DN745_01335"/>
<keyword evidence="6" id="KW-0472">Membrane</keyword>
<dbReference type="OrthoDB" id="8858387at2"/>
<keyword evidence="5" id="KW-1133">Transmembrane helix</keyword>
<dbReference type="GO" id="GO:0022857">
    <property type="term" value="F:transmembrane transporter activity"/>
    <property type="evidence" value="ECO:0007669"/>
    <property type="project" value="InterPro"/>
</dbReference>
<sequence length="152" mass="16509">MSLRDMRKSRRVTVDLDMTPLIDVVFLLLIFFLVTSTFSKTEDAEIPINLPSAASGEAISDAQKIVLFITEDGSVEIKSDAADPGNVLDGEQIEGANLSEKLANLYAKHPDANVLLRGDKLATHGKVIEILDQIKESGFKSVNLVITQPASK</sequence>
<keyword evidence="3" id="KW-1003">Cell membrane</keyword>
<dbReference type="InterPro" id="IPR003400">
    <property type="entry name" value="ExbD"/>
</dbReference>
<keyword evidence="7" id="KW-0653">Protein transport</keyword>
<evidence type="ECO:0000256" key="2">
    <source>
        <dbReference type="ARBA" id="ARBA00005811"/>
    </source>
</evidence>
<evidence type="ECO:0000256" key="1">
    <source>
        <dbReference type="ARBA" id="ARBA00004162"/>
    </source>
</evidence>
<dbReference type="GO" id="GO:0015031">
    <property type="term" value="P:protein transport"/>
    <property type="evidence" value="ECO:0007669"/>
    <property type="project" value="UniProtKB-KW"/>
</dbReference>
<evidence type="ECO:0000256" key="6">
    <source>
        <dbReference type="ARBA" id="ARBA00023136"/>
    </source>
</evidence>
<dbReference type="EMBL" id="CP030032">
    <property type="protein sequence ID" value="AWV88046.1"/>
    <property type="molecule type" value="Genomic_DNA"/>
</dbReference>
<protein>
    <submittedName>
        <fullName evidence="8">Uncharacterized protein</fullName>
    </submittedName>
</protein>
<dbReference type="Proteomes" id="UP000249799">
    <property type="component" value="Chromosome"/>
</dbReference>
<comment type="similarity">
    <text evidence="2 7">Belongs to the ExbD/TolR family.</text>
</comment>
<comment type="subcellular location">
    <subcellularLocation>
        <location evidence="1">Cell membrane</location>
        <topology evidence="1">Single-pass membrane protein</topology>
    </subcellularLocation>
    <subcellularLocation>
        <location evidence="7">Cell membrane</location>
        <topology evidence="7">Single-pass type II membrane protein</topology>
    </subcellularLocation>
</comment>
<evidence type="ECO:0000256" key="4">
    <source>
        <dbReference type="ARBA" id="ARBA00022692"/>
    </source>
</evidence>
<organism evidence="8 9">
    <name type="scientific">Bradymonas sediminis</name>
    <dbReference type="NCBI Taxonomy" id="1548548"/>
    <lineage>
        <taxon>Bacteria</taxon>
        <taxon>Deltaproteobacteria</taxon>
        <taxon>Bradymonadales</taxon>
        <taxon>Bradymonadaceae</taxon>
        <taxon>Bradymonas</taxon>
    </lineage>
</organism>
<evidence type="ECO:0000256" key="3">
    <source>
        <dbReference type="ARBA" id="ARBA00022475"/>
    </source>
</evidence>
<dbReference type="AlphaFoldDB" id="A0A2Z4FHB8"/>
<evidence type="ECO:0000256" key="5">
    <source>
        <dbReference type="ARBA" id="ARBA00022989"/>
    </source>
</evidence>
<evidence type="ECO:0000313" key="9">
    <source>
        <dbReference type="Proteomes" id="UP000249799"/>
    </source>
</evidence>
<reference evidence="8 9" key="1">
    <citation type="submission" date="2018-06" db="EMBL/GenBank/DDBJ databases">
        <title>Lujinxingia sediminis gen. nov. sp. nov., a new facultative anaerobic member of the class Deltaproteobacteria, and proposal of Lujinxingaceae fam. nov.</title>
        <authorList>
            <person name="Guo L.-Y."/>
            <person name="Li C.-M."/>
            <person name="Wang S."/>
            <person name="Du Z.-J."/>
        </authorList>
    </citation>
    <scope>NUCLEOTIDE SEQUENCE [LARGE SCALE GENOMIC DNA]</scope>
    <source>
        <strain evidence="8 9">FA350</strain>
    </source>
</reference>
<accession>A0A2Z4FHB8</accession>
<dbReference type="PANTHER" id="PTHR30558">
    <property type="entry name" value="EXBD MEMBRANE COMPONENT OF PMF-DRIVEN MACROMOLECULE IMPORT SYSTEM"/>
    <property type="match status" value="1"/>
</dbReference>
<dbReference type="RefSeq" id="WP_111331440.1">
    <property type="nucleotide sequence ID" value="NZ_CP030032.1"/>
</dbReference>
<keyword evidence="7" id="KW-0813">Transport</keyword>
<dbReference type="PANTHER" id="PTHR30558:SF3">
    <property type="entry name" value="BIOPOLYMER TRANSPORT PROTEIN EXBD-RELATED"/>
    <property type="match status" value="1"/>
</dbReference>
<proteinExistence type="inferred from homology"/>
<evidence type="ECO:0000256" key="7">
    <source>
        <dbReference type="RuleBase" id="RU003879"/>
    </source>
</evidence>
<dbReference type="GO" id="GO:0005886">
    <property type="term" value="C:plasma membrane"/>
    <property type="evidence" value="ECO:0007669"/>
    <property type="project" value="UniProtKB-SubCell"/>
</dbReference>
<evidence type="ECO:0000313" key="8">
    <source>
        <dbReference type="EMBL" id="AWV88046.1"/>
    </source>
</evidence>
<name>A0A2Z4FHB8_9DELT</name>
<dbReference type="Gene3D" id="3.30.420.270">
    <property type="match status" value="1"/>
</dbReference>
<dbReference type="Pfam" id="PF02472">
    <property type="entry name" value="ExbD"/>
    <property type="match status" value="1"/>
</dbReference>
<keyword evidence="4 7" id="KW-0812">Transmembrane</keyword>